<evidence type="ECO:0000256" key="4">
    <source>
        <dbReference type="ARBA" id="ARBA00022737"/>
    </source>
</evidence>
<dbReference type="RefSeq" id="WP_189079845.1">
    <property type="nucleotide sequence ID" value="NZ_BMMX01000011.1"/>
</dbReference>
<evidence type="ECO:0000256" key="5">
    <source>
        <dbReference type="ARBA" id="ARBA00022777"/>
    </source>
</evidence>
<dbReference type="EMBL" id="BMMX01000011">
    <property type="protein sequence ID" value="GGK94219.1"/>
    <property type="molecule type" value="Genomic_DNA"/>
</dbReference>
<dbReference type="GO" id="GO:0016787">
    <property type="term" value="F:hydrolase activity"/>
    <property type="evidence" value="ECO:0007669"/>
    <property type="project" value="UniProtKB-KW"/>
</dbReference>
<dbReference type="EC" id="2.7.11.1" evidence="1"/>
<accession>A0A8J3FQ09</accession>
<dbReference type="AlphaFoldDB" id="A0A8J3FQ09"/>
<organism evidence="8 9">
    <name type="scientific">Mangrovihabitans endophyticus</name>
    <dbReference type="NCBI Taxonomy" id="1751298"/>
    <lineage>
        <taxon>Bacteria</taxon>
        <taxon>Bacillati</taxon>
        <taxon>Actinomycetota</taxon>
        <taxon>Actinomycetes</taxon>
        <taxon>Micromonosporales</taxon>
        <taxon>Micromonosporaceae</taxon>
        <taxon>Mangrovihabitans</taxon>
    </lineage>
</organism>
<dbReference type="GO" id="GO:0003677">
    <property type="term" value="F:DNA binding"/>
    <property type="evidence" value="ECO:0007669"/>
    <property type="project" value="InterPro"/>
</dbReference>
<evidence type="ECO:0000256" key="6">
    <source>
        <dbReference type="ARBA" id="ARBA00022801"/>
    </source>
</evidence>
<dbReference type="InterPro" id="IPR027417">
    <property type="entry name" value="P-loop_NTPase"/>
</dbReference>
<dbReference type="GO" id="GO:0004674">
    <property type="term" value="F:protein serine/threonine kinase activity"/>
    <property type="evidence" value="ECO:0007669"/>
    <property type="project" value="UniProtKB-EC"/>
</dbReference>
<evidence type="ECO:0000256" key="1">
    <source>
        <dbReference type="ARBA" id="ARBA00012513"/>
    </source>
</evidence>
<evidence type="ECO:0000313" key="8">
    <source>
        <dbReference type="EMBL" id="GGK94219.1"/>
    </source>
</evidence>
<dbReference type="InterPro" id="IPR014774">
    <property type="entry name" value="KaiC-like_dom"/>
</dbReference>
<dbReference type="PANTHER" id="PTHR42926">
    <property type="match status" value="1"/>
</dbReference>
<dbReference type="Pfam" id="PF06745">
    <property type="entry name" value="ATPase"/>
    <property type="match status" value="2"/>
</dbReference>
<protein>
    <recommendedName>
        <fullName evidence="1">non-specific serine/threonine protein kinase</fullName>
        <ecNumber evidence="1">2.7.11.1</ecNumber>
    </recommendedName>
</protein>
<feature type="domain" description="KaiC" evidence="7">
    <location>
        <begin position="11"/>
        <end position="254"/>
    </location>
</feature>
<dbReference type="SUPFAM" id="SSF52540">
    <property type="entry name" value="P-loop containing nucleoside triphosphate hydrolases"/>
    <property type="match status" value="2"/>
</dbReference>
<reference evidence="8" key="1">
    <citation type="journal article" date="2014" name="Int. J. Syst. Evol. Microbiol.">
        <title>Complete genome sequence of Corynebacterium casei LMG S-19264T (=DSM 44701T), isolated from a smear-ripened cheese.</title>
        <authorList>
            <consortium name="US DOE Joint Genome Institute (JGI-PGF)"/>
            <person name="Walter F."/>
            <person name="Albersmeier A."/>
            <person name="Kalinowski J."/>
            <person name="Ruckert C."/>
        </authorList>
    </citation>
    <scope>NUCLEOTIDE SEQUENCE</scope>
    <source>
        <strain evidence="8">CGMCC 4.7299</strain>
    </source>
</reference>
<reference evidence="8" key="2">
    <citation type="submission" date="2020-09" db="EMBL/GenBank/DDBJ databases">
        <authorList>
            <person name="Sun Q."/>
            <person name="Zhou Y."/>
        </authorList>
    </citation>
    <scope>NUCLEOTIDE SEQUENCE</scope>
    <source>
        <strain evidence="8">CGMCC 4.7299</strain>
    </source>
</reference>
<gene>
    <name evidence="8" type="ORF">GCM10012284_30400</name>
</gene>
<keyword evidence="3" id="KW-0808">Transferase</keyword>
<keyword evidence="6" id="KW-0378">Hydrolase</keyword>
<evidence type="ECO:0000313" key="9">
    <source>
        <dbReference type="Proteomes" id="UP000656042"/>
    </source>
</evidence>
<dbReference type="PROSITE" id="PS51146">
    <property type="entry name" value="KAIC"/>
    <property type="match status" value="2"/>
</dbReference>
<dbReference type="InterPro" id="IPR013503">
    <property type="entry name" value="Circadian_KaiC_bact"/>
</dbReference>
<keyword evidence="2" id="KW-0597">Phosphoprotein</keyword>
<dbReference type="GO" id="GO:0042752">
    <property type="term" value="P:regulation of circadian rhythm"/>
    <property type="evidence" value="ECO:0007669"/>
    <property type="project" value="InterPro"/>
</dbReference>
<dbReference type="NCBIfam" id="NF006799">
    <property type="entry name" value="PRK09302.1"/>
    <property type="match status" value="1"/>
</dbReference>
<dbReference type="PIRSF" id="PIRSF039117">
    <property type="entry name" value="KaiC"/>
    <property type="match status" value="1"/>
</dbReference>
<evidence type="ECO:0000256" key="2">
    <source>
        <dbReference type="ARBA" id="ARBA00022553"/>
    </source>
</evidence>
<keyword evidence="5" id="KW-0418">Kinase</keyword>
<comment type="caution">
    <text evidence="8">The sequence shown here is derived from an EMBL/GenBank/DDBJ whole genome shotgun (WGS) entry which is preliminary data.</text>
</comment>
<keyword evidence="4" id="KW-0677">Repeat</keyword>
<sequence length="512" mass="56695">MLDLSVGTQLPLEPSGIEGLDQIGYGGLPRGRSTVVSGTAGSGKTLLAMQFLVEGTLRYDQAGVFCTFEELPDDLMHNVVSFGWDLPALVADRRLNFVDATQHPGDDFLEVGSFDLSGLLARLENAVRKVGAKRVVLDAVGGLFPQFSDANVVRRELHRIYMGLRSLDVTTIVTIERIEEEGPVGRFGVEEFVADNVIVLRNRLEMERRRRTVEILKFRGTAHQKGEFPFTIDPRSGMTILPLSAFELVQRSTEERVSSGNPELDGMCGGGLYRDAIILVSGATGTGKTLTVSKYIEAAVNAGERAILFGGEESPDQMRRNAAGWGIDLAAAEEAGLLRIVCRYPEEMGLEDHTIRIKREIEDFQPTRVAVDSLSAFERGTATKPFREFFIGLSGHLKLKKITGMFTTTTAMLGPGESPTDTHISTITDTIILLRYVELNGNMRRALTVLKMRGTRHDHNIREYWIDDSGMHIEGPFVGVHGILSGAPIYDFRNERERLDTMFETDRFNGRP</sequence>
<dbReference type="InterPro" id="IPR051347">
    <property type="entry name" value="Circadian_clock_KaiC-rel"/>
</dbReference>
<dbReference type="GO" id="GO:0005524">
    <property type="term" value="F:ATP binding"/>
    <property type="evidence" value="ECO:0007669"/>
    <property type="project" value="InterPro"/>
</dbReference>
<keyword evidence="9" id="KW-1185">Reference proteome</keyword>
<dbReference type="PANTHER" id="PTHR42926:SF1">
    <property type="entry name" value="CIRCADIAN CLOCK OSCILLATOR PROTEIN KAIC 1"/>
    <property type="match status" value="1"/>
</dbReference>
<feature type="domain" description="KaiC" evidence="7">
    <location>
        <begin position="255"/>
        <end position="487"/>
    </location>
</feature>
<dbReference type="GO" id="GO:0006355">
    <property type="term" value="P:regulation of DNA-templated transcription"/>
    <property type="evidence" value="ECO:0007669"/>
    <property type="project" value="InterPro"/>
</dbReference>
<dbReference type="GO" id="GO:0000287">
    <property type="term" value="F:magnesium ion binding"/>
    <property type="evidence" value="ECO:0007669"/>
    <property type="project" value="InterPro"/>
</dbReference>
<dbReference type="InterPro" id="IPR030665">
    <property type="entry name" value="KaiC"/>
</dbReference>
<dbReference type="NCBIfam" id="TIGR02655">
    <property type="entry name" value="circ_KaiC"/>
    <property type="match status" value="1"/>
</dbReference>
<dbReference type="Proteomes" id="UP000656042">
    <property type="component" value="Unassembled WGS sequence"/>
</dbReference>
<evidence type="ECO:0000259" key="7">
    <source>
        <dbReference type="PROSITE" id="PS51146"/>
    </source>
</evidence>
<proteinExistence type="predicted"/>
<name>A0A8J3FQ09_9ACTN</name>
<dbReference type="Gene3D" id="3.40.50.300">
    <property type="entry name" value="P-loop containing nucleotide triphosphate hydrolases"/>
    <property type="match status" value="2"/>
</dbReference>
<dbReference type="InterPro" id="IPR010624">
    <property type="entry name" value="KaiC_dom"/>
</dbReference>
<evidence type="ECO:0000256" key="3">
    <source>
        <dbReference type="ARBA" id="ARBA00022679"/>
    </source>
</evidence>